<name>A0AAE0NXY9_9PEZI</name>
<keyword evidence="3" id="KW-1185">Reference proteome</keyword>
<keyword evidence="1" id="KW-0812">Transmembrane</keyword>
<gene>
    <name evidence="2" type="ORF">B0H63DRAFT_445924</name>
</gene>
<reference evidence="2" key="1">
    <citation type="journal article" date="2023" name="Mol. Phylogenet. Evol.">
        <title>Genome-scale phylogeny and comparative genomics of the fungal order Sordariales.</title>
        <authorList>
            <person name="Hensen N."/>
            <person name="Bonometti L."/>
            <person name="Westerberg I."/>
            <person name="Brannstrom I.O."/>
            <person name="Guillou S."/>
            <person name="Cros-Aarteil S."/>
            <person name="Calhoun S."/>
            <person name="Haridas S."/>
            <person name="Kuo A."/>
            <person name="Mondo S."/>
            <person name="Pangilinan J."/>
            <person name="Riley R."/>
            <person name="LaButti K."/>
            <person name="Andreopoulos B."/>
            <person name="Lipzen A."/>
            <person name="Chen C."/>
            <person name="Yan M."/>
            <person name="Daum C."/>
            <person name="Ng V."/>
            <person name="Clum A."/>
            <person name="Steindorff A."/>
            <person name="Ohm R.A."/>
            <person name="Martin F."/>
            <person name="Silar P."/>
            <person name="Natvig D.O."/>
            <person name="Lalanne C."/>
            <person name="Gautier V."/>
            <person name="Ament-Velasquez S.L."/>
            <person name="Kruys A."/>
            <person name="Hutchinson M.I."/>
            <person name="Powell A.J."/>
            <person name="Barry K."/>
            <person name="Miller A.N."/>
            <person name="Grigoriev I.V."/>
            <person name="Debuchy R."/>
            <person name="Gladieux P."/>
            <person name="Hiltunen Thoren M."/>
            <person name="Johannesson H."/>
        </authorList>
    </citation>
    <scope>NUCLEOTIDE SEQUENCE</scope>
    <source>
        <strain evidence="2">CBS 232.78</strain>
    </source>
</reference>
<organism evidence="2 3">
    <name type="scientific">Podospora didyma</name>
    <dbReference type="NCBI Taxonomy" id="330526"/>
    <lineage>
        <taxon>Eukaryota</taxon>
        <taxon>Fungi</taxon>
        <taxon>Dikarya</taxon>
        <taxon>Ascomycota</taxon>
        <taxon>Pezizomycotina</taxon>
        <taxon>Sordariomycetes</taxon>
        <taxon>Sordariomycetidae</taxon>
        <taxon>Sordariales</taxon>
        <taxon>Podosporaceae</taxon>
        <taxon>Podospora</taxon>
    </lineage>
</organism>
<dbReference type="EMBL" id="JAULSW010000002">
    <property type="protein sequence ID" value="KAK3389756.1"/>
    <property type="molecule type" value="Genomic_DNA"/>
</dbReference>
<keyword evidence="1" id="KW-0472">Membrane</keyword>
<keyword evidence="1" id="KW-1133">Transmembrane helix</keyword>
<proteinExistence type="predicted"/>
<dbReference type="AlphaFoldDB" id="A0AAE0NXY9"/>
<evidence type="ECO:0000313" key="3">
    <source>
        <dbReference type="Proteomes" id="UP001285441"/>
    </source>
</evidence>
<feature type="transmembrane region" description="Helical" evidence="1">
    <location>
        <begin position="152"/>
        <end position="173"/>
    </location>
</feature>
<accession>A0AAE0NXY9</accession>
<dbReference type="Proteomes" id="UP001285441">
    <property type="component" value="Unassembled WGS sequence"/>
</dbReference>
<protein>
    <submittedName>
        <fullName evidence="2">Uncharacterized protein</fullName>
    </submittedName>
</protein>
<evidence type="ECO:0000313" key="2">
    <source>
        <dbReference type="EMBL" id="KAK3389756.1"/>
    </source>
</evidence>
<evidence type="ECO:0000256" key="1">
    <source>
        <dbReference type="SAM" id="Phobius"/>
    </source>
</evidence>
<reference evidence="2" key="2">
    <citation type="submission" date="2023-06" db="EMBL/GenBank/DDBJ databases">
        <authorList>
            <consortium name="Lawrence Berkeley National Laboratory"/>
            <person name="Haridas S."/>
            <person name="Hensen N."/>
            <person name="Bonometti L."/>
            <person name="Westerberg I."/>
            <person name="Brannstrom I.O."/>
            <person name="Guillou S."/>
            <person name="Cros-Aarteil S."/>
            <person name="Calhoun S."/>
            <person name="Kuo A."/>
            <person name="Mondo S."/>
            <person name="Pangilinan J."/>
            <person name="Riley R."/>
            <person name="LaButti K."/>
            <person name="Andreopoulos B."/>
            <person name="Lipzen A."/>
            <person name="Chen C."/>
            <person name="Yanf M."/>
            <person name="Daum C."/>
            <person name="Ng V."/>
            <person name="Clum A."/>
            <person name="Steindorff A."/>
            <person name="Ohm R."/>
            <person name="Martin F."/>
            <person name="Silar P."/>
            <person name="Natvig D."/>
            <person name="Lalanne C."/>
            <person name="Gautier V."/>
            <person name="Ament-velasquez S.L."/>
            <person name="Kruys A."/>
            <person name="Hutchinson M.I."/>
            <person name="Powell A.J."/>
            <person name="Barry K."/>
            <person name="Miller A.N."/>
            <person name="Grigoriev I.V."/>
            <person name="Debuchy R."/>
            <person name="Gladieux P."/>
            <person name="Thoren M.H."/>
            <person name="Johannesson H."/>
        </authorList>
    </citation>
    <scope>NUCLEOTIDE SEQUENCE</scope>
    <source>
        <strain evidence="2">CBS 232.78</strain>
    </source>
</reference>
<comment type="caution">
    <text evidence="2">The sequence shown here is derived from an EMBL/GenBank/DDBJ whole genome shotgun (WGS) entry which is preliminary data.</text>
</comment>
<sequence>MEGGRMKLYPLGWFQAWELSALVLEATRYAYIHGDFHGRSHTVSESTHFLRNDTAHCIFEGNSILGISRHHLPERFRRFFLDDDLILFRHRRFSEASARNREDLFPELRNSHVSGVCQHCRLDRAPCYVLILALAVFSLASLSSMFGPGGVTMLNVLSLLLLGAAQLICVAAIETERGWLLLQLGGYPRLCSSSSWLPAWVDEVYQTYRDWQRYEAAAGAYAELENEGKLAADAALLPVEYSVAGLERTSHEFTFLPRHKRAYQDSWREVVWGKWVEM</sequence>
<feature type="transmembrane region" description="Helical" evidence="1">
    <location>
        <begin position="127"/>
        <end position="146"/>
    </location>
</feature>